<protein>
    <recommendedName>
        <fullName evidence="3">SigF-like NTF2-like domain-containing protein</fullName>
    </recommendedName>
</protein>
<feature type="domain" description="SigF-like NTF2-like" evidence="3">
    <location>
        <begin position="1"/>
        <end position="126"/>
    </location>
</feature>
<name>A0AA40F4L1_9PEZI</name>
<comment type="caution">
    <text evidence="4">The sequence shown here is derived from an EMBL/GenBank/DDBJ whole genome shotgun (WGS) entry which is preliminary data.</text>
</comment>
<evidence type="ECO:0000259" key="3">
    <source>
        <dbReference type="Pfam" id="PF24840"/>
    </source>
</evidence>
<sequence>MEHPVKDIRNVLRSLTQGSPEEQHDAITRYFTPSASFIHPFCRVPSFSDIRVPFSGGTINSRALILAIYKWYKILSPRVDIEIESTVFDERANLLYLTAHQTFSLWFLPFHQARAVRLVTVLHLVAEPLLPNGVHPTLPSPIATTPLGEAPAEPTFAEVASTAVDTSDVVDAATGKPERRLAQAASTTTAVSVGGGGSEGGGRYRIDKQEDLYQVNEFLKFVAMTPGAVVYGWWQLFSTALCILGVLLLGPVVRAVGLEEQQAAGGSGAAQTVGGKR</sequence>
<keyword evidence="2" id="KW-0472">Membrane</keyword>
<dbReference type="Proteomes" id="UP001172155">
    <property type="component" value="Unassembled WGS sequence"/>
</dbReference>
<gene>
    <name evidence="4" type="ORF">B0T18DRAFT_401814</name>
</gene>
<proteinExistence type="predicted"/>
<accession>A0AA40F4L1</accession>
<dbReference type="EMBL" id="JAUKUD010000002">
    <property type="protein sequence ID" value="KAK0751129.1"/>
    <property type="molecule type" value="Genomic_DNA"/>
</dbReference>
<evidence type="ECO:0000313" key="4">
    <source>
        <dbReference type="EMBL" id="KAK0751129.1"/>
    </source>
</evidence>
<keyword evidence="2" id="KW-0812">Transmembrane</keyword>
<organism evidence="4 5">
    <name type="scientific">Schizothecium vesticola</name>
    <dbReference type="NCBI Taxonomy" id="314040"/>
    <lineage>
        <taxon>Eukaryota</taxon>
        <taxon>Fungi</taxon>
        <taxon>Dikarya</taxon>
        <taxon>Ascomycota</taxon>
        <taxon>Pezizomycotina</taxon>
        <taxon>Sordariomycetes</taxon>
        <taxon>Sordariomycetidae</taxon>
        <taxon>Sordariales</taxon>
        <taxon>Schizotheciaceae</taxon>
        <taxon>Schizothecium</taxon>
    </lineage>
</organism>
<evidence type="ECO:0000313" key="5">
    <source>
        <dbReference type="Proteomes" id="UP001172155"/>
    </source>
</evidence>
<dbReference type="PANTHER" id="PTHR35393:SF1">
    <property type="entry name" value="SNOAL-LIKE DOMAIN-CONTAINING PROTEIN"/>
    <property type="match status" value="1"/>
</dbReference>
<keyword evidence="2" id="KW-1133">Transmembrane helix</keyword>
<evidence type="ECO:0000256" key="2">
    <source>
        <dbReference type="SAM" id="Phobius"/>
    </source>
</evidence>
<dbReference type="InterPro" id="IPR057514">
    <property type="entry name" value="NTF2_SigF"/>
</dbReference>
<keyword evidence="5" id="KW-1185">Reference proteome</keyword>
<dbReference type="PANTHER" id="PTHR35393">
    <property type="entry name" value="CHROMOSOME 1, WHOLE GENOME SHOTGUN SEQUENCE"/>
    <property type="match status" value="1"/>
</dbReference>
<feature type="transmembrane region" description="Helical" evidence="2">
    <location>
        <begin position="233"/>
        <end position="253"/>
    </location>
</feature>
<feature type="region of interest" description="Disordered" evidence="1">
    <location>
        <begin position="181"/>
        <end position="202"/>
    </location>
</feature>
<dbReference type="AlphaFoldDB" id="A0AA40F4L1"/>
<reference evidence="4" key="1">
    <citation type="submission" date="2023-06" db="EMBL/GenBank/DDBJ databases">
        <title>Genome-scale phylogeny and comparative genomics of the fungal order Sordariales.</title>
        <authorList>
            <consortium name="Lawrence Berkeley National Laboratory"/>
            <person name="Hensen N."/>
            <person name="Bonometti L."/>
            <person name="Westerberg I."/>
            <person name="Brannstrom I.O."/>
            <person name="Guillou S."/>
            <person name="Cros-Aarteil S."/>
            <person name="Calhoun S."/>
            <person name="Haridas S."/>
            <person name="Kuo A."/>
            <person name="Mondo S."/>
            <person name="Pangilinan J."/>
            <person name="Riley R."/>
            <person name="LaButti K."/>
            <person name="Andreopoulos B."/>
            <person name="Lipzen A."/>
            <person name="Chen C."/>
            <person name="Yanf M."/>
            <person name="Daum C."/>
            <person name="Ng V."/>
            <person name="Clum A."/>
            <person name="Steindorff A."/>
            <person name="Ohm R."/>
            <person name="Martin F."/>
            <person name="Silar P."/>
            <person name="Natvig D."/>
            <person name="Lalanne C."/>
            <person name="Gautier V."/>
            <person name="Ament-velasquez S.L."/>
            <person name="Kruys A."/>
            <person name="Hutchinson M.I."/>
            <person name="Powell A.J."/>
            <person name="Barry K."/>
            <person name="Miller A.N."/>
            <person name="Grigoriev I.V."/>
            <person name="Debuchy R."/>
            <person name="Gladieux P."/>
            <person name="Thoren M.H."/>
            <person name="Johannesson H."/>
        </authorList>
    </citation>
    <scope>NUCLEOTIDE SEQUENCE</scope>
    <source>
        <strain evidence="4">SMH3187-1</strain>
    </source>
</reference>
<dbReference type="Pfam" id="PF24840">
    <property type="entry name" value="NTF2_SigF"/>
    <property type="match status" value="1"/>
</dbReference>
<evidence type="ECO:0000256" key="1">
    <source>
        <dbReference type="SAM" id="MobiDB-lite"/>
    </source>
</evidence>